<gene>
    <name evidence="1" type="ORF">Patl1_32874</name>
</gene>
<sequence>MPNSFKECNLRKRLNTSILTTPLSLLSSRSKYFNEETPTRDDKILLLKLLLPKFNSSKLLNLDSLFKPTNIQSFSNE</sequence>
<accession>A0ACC1AQB3</accession>
<evidence type="ECO:0000313" key="2">
    <source>
        <dbReference type="Proteomes" id="UP001164250"/>
    </source>
</evidence>
<organism evidence="1 2">
    <name type="scientific">Pistacia atlantica</name>
    <dbReference type="NCBI Taxonomy" id="434234"/>
    <lineage>
        <taxon>Eukaryota</taxon>
        <taxon>Viridiplantae</taxon>
        <taxon>Streptophyta</taxon>
        <taxon>Embryophyta</taxon>
        <taxon>Tracheophyta</taxon>
        <taxon>Spermatophyta</taxon>
        <taxon>Magnoliopsida</taxon>
        <taxon>eudicotyledons</taxon>
        <taxon>Gunneridae</taxon>
        <taxon>Pentapetalae</taxon>
        <taxon>rosids</taxon>
        <taxon>malvids</taxon>
        <taxon>Sapindales</taxon>
        <taxon>Anacardiaceae</taxon>
        <taxon>Pistacia</taxon>
    </lineage>
</organism>
<protein>
    <submittedName>
        <fullName evidence="1">Uncharacterized protein</fullName>
    </submittedName>
</protein>
<dbReference type="Proteomes" id="UP001164250">
    <property type="component" value="Chromosome 9"/>
</dbReference>
<reference evidence="2" key="1">
    <citation type="journal article" date="2023" name="G3 (Bethesda)">
        <title>Genome assembly and association tests identify interacting loci associated with vigor, precocity, and sex in interspecific pistachio rootstocks.</title>
        <authorList>
            <person name="Palmer W."/>
            <person name="Jacygrad E."/>
            <person name="Sagayaradj S."/>
            <person name="Cavanaugh K."/>
            <person name="Han R."/>
            <person name="Bertier L."/>
            <person name="Beede B."/>
            <person name="Kafkas S."/>
            <person name="Golino D."/>
            <person name="Preece J."/>
            <person name="Michelmore R."/>
        </authorList>
    </citation>
    <scope>NUCLEOTIDE SEQUENCE [LARGE SCALE GENOMIC DNA]</scope>
</reference>
<keyword evidence="2" id="KW-1185">Reference proteome</keyword>
<comment type="caution">
    <text evidence="1">The sequence shown here is derived from an EMBL/GenBank/DDBJ whole genome shotgun (WGS) entry which is preliminary data.</text>
</comment>
<dbReference type="EMBL" id="CM047905">
    <property type="protein sequence ID" value="KAJ0088900.1"/>
    <property type="molecule type" value="Genomic_DNA"/>
</dbReference>
<evidence type="ECO:0000313" key="1">
    <source>
        <dbReference type="EMBL" id="KAJ0088900.1"/>
    </source>
</evidence>
<proteinExistence type="predicted"/>
<name>A0ACC1AQB3_9ROSI</name>